<dbReference type="RefSeq" id="WP_244353434.1">
    <property type="nucleotide sequence ID" value="NZ_JAFIRA010000095.1"/>
</dbReference>
<dbReference type="InterPro" id="IPR015867">
    <property type="entry name" value="N-reg_PII/ATP_PRibTrfase_C"/>
</dbReference>
<evidence type="ECO:0000313" key="2">
    <source>
        <dbReference type="EMBL" id="MCJ2544624.1"/>
    </source>
</evidence>
<dbReference type="InterPro" id="IPR003793">
    <property type="entry name" value="UPF0166"/>
</dbReference>
<comment type="caution">
    <text evidence="2">The sequence shown here is derived from an EMBL/GenBank/DDBJ whole genome shotgun (WGS) entry which is preliminary data.</text>
</comment>
<evidence type="ECO:0000313" key="3">
    <source>
        <dbReference type="Proteomes" id="UP000830835"/>
    </source>
</evidence>
<organism evidence="2 3">
    <name type="scientific">Thermostichus vulcanus str. 'Rupite'</name>
    <dbReference type="NCBI Taxonomy" id="2813851"/>
    <lineage>
        <taxon>Bacteria</taxon>
        <taxon>Bacillati</taxon>
        <taxon>Cyanobacteriota</taxon>
        <taxon>Cyanophyceae</taxon>
        <taxon>Thermostichales</taxon>
        <taxon>Thermostichaceae</taxon>
        <taxon>Thermostichus</taxon>
    </lineage>
</organism>
<comment type="similarity">
    <text evidence="1">Belongs to the UPF0166 family.</text>
</comment>
<protein>
    <submittedName>
        <fullName evidence="2">DUF190 domain-containing protein</fullName>
    </submittedName>
</protein>
<dbReference type="PANTHER" id="PTHR35983:SF1">
    <property type="entry name" value="UPF0166 PROTEIN TM_0021"/>
    <property type="match status" value="1"/>
</dbReference>
<dbReference type="Gene3D" id="3.30.70.120">
    <property type="match status" value="1"/>
</dbReference>
<evidence type="ECO:0000256" key="1">
    <source>
        <dbReference type="ARBA" id="ARBA00010554"/>
    </source>
</evidence>
<keyword evidence="3" id="KW-1185">Reference proteome</keyword>
<name>A0ABT0CFQ7_THEVL</name>
<dbReference type="EMBL" id="JAFIRA010000095">
    <property type="protein sequence ID" value="MCJ2544624.1"/>
    <property type="molecule type" value="Genomic_DNA"/>
</dbReference>
<accession>A0ABT0CFQ7</accession>
<dbReference type="InterPro" id="IPR011322">
    <property type="entry name" value="N-reg_PII-like_a/b"/>
</dbReference>
<gene>
    <name evidence="2" type="ORF">JX360_17240</name>
</gene>
<proteinExistence type="inferred from homology"/>
<sequence length="90" mass="9877">MVFPEASAHQLNIYIGESNRWQGQPLYLALLQLARKRGLAGGTVVRAIAGFGRNSRIRSSSLLELSTDLPILITFIDQPEKTATVLRKAA</sequence>
<dbReference type="PANTHER" id="PTHR35983">
    <property type="entry name" value="UPF0166 PROTEIN TM_0021"/>
    <property type="match status" value="1"/>
</dbReference>
<dbReference type="Proteomes" id="UP000830835">
    <property type="component" value="Unassembled WGS sequence"/>
</dbReference>
<dbReference type="SUPFAM" id="SSF54913">
    <property type="entry name" value="GlnB-like"/>
    <property type="match status" value="1"/>
</dbReference>
<reference evidence="2" key="1">
    <citation type="submission" date="2021-02" db="EMBL/GenBank/DDBJ databases">
        <title>The CRISPR/cas machinery reduction and long-range gene transfer in the hot spring cyanobacterium Synechococcus.</title>
        <authorList>
            <person name="Dvorak P."/>
            <person name="Jahodarova E."/>
            <person name="Hasler P."/>
            <person name="Poulickova A."/>
        </authorList>
    </citation>
    <scope>NUCLEOTIDE SEQUENCE</scope>
    <source>
        <strain evidence="2">Rupite</strain>
    </source>
</reference>
<dbReference type="Pfam" id="PF02641">
    <property type="entry name" value="DUF190"/>
    <property type="match status" value="1"/>
</dbReference>